<protein>
    <recommendedName>
        <fullName evidence="1">SGNH hydrolase-type esterase domain-containing protein</fullName>
    </recommendedName>
</protein>
<evidence type="ECO:0000259" key="1">
    <source>
        <dbReference type="Pfam" id="PF13472"/>
    </source>
</evidence>
<comment type="caution">
    <text evidence="2">The sequence shown here is derived from an EMBL/GenBank/DDBJ whole genome shotgun (WGS) entry which is preliminary data.</text>
</comment>
<dbReference type="AlphaFoldDB" id="A0A9D9H121"/>
<reference evidence="2" key="1">
    <citation type="submission" date="2020-10" db="EMBL/GenBank/DDBJ databases">
        <authorList>
            <person name="Gilroy R."/>
        </authorList>
    </citation>
    <scope>NUCLEOTIDE SEQUENCE</scope>
    <source>
        <strain evidence="2">F6-4510</strain>
    </source>
</reference>
<dbReference type="InterPro" id="IPR013830">
    <property type="entry name" value="SGNH_hydro"/>
</dbReference>
<name>A0A9D9H121_9FIRM</name>
<gene>
    <name evidence="2" type="ORF">IAC55_05600</name>
</gene>
<dbReference type="PANTHER" id="PTHR14209:SF19">
    <property type="entry name" value="ISOAMYL ACETATE-HYDROLYZING ESTERASE 1 HOMOLOG"/>
    <property type="match status" value="1"/>
</dbReference>
<dbReference type="Pfam" id="PF13472">
    <property type="entry name" value="Lipase_GDSL_2"/>
    <property type="match status" value="1"/>
</dbReference>
<evidence type="ECO:0000313" key="3">
    <source>
        <dbReference type="Proteomes" id="UP000823611"/>
    </source>
</evidence>
<sequence length="219" mass="24880">MIKTTIVGFGDSLTYGYGVDMNSSYIDRLDKYMPIFYPSISWNIVKKGVNGDNTRDALKRLKTDVLNLNPNIVIVLFGTNDSSTYDSQFCSQLEFEENLSTIITSIKSHNNRTGLNGCIPIPMLVTPPPVIDEKVAPFISCNRIKHYAYITKKLGEKFHCPVVDFYNYMIEESDGNIENFLQEDGVHLNSTGYDCLYDCIFSEITKLITYEGILKDYNI</sequence>
<proteinExistence type="predicted"/>
<dbReference type="InterPro" id="IPR045136">
    <property type="entry name" value="Iah1-like"/>
</dbReference>
<dbReference type="Proteomes" id="UP000823611">
    <property type="component" value="Unassembled WGS sequence"/>
</dbReference>
<accession>A0A9D9H121</accession>
<reference evidence="2" key="2">
    <citation type="journal article" date="2021" name="PeerJ">
        <title>Extensive microbial diversity within the chicken gut microbiome revealed by metagenomics and culture.</title>
        <authorList>
            <person name="Gilroy R."/>
            <person name="Ravi A."/>
            <person name="Getino M."/>
            <person name="Pursley I."/>
            <person name="Horton D.L."/>
            <person name="Alikhan N.F."/>
            <person name="Baker D."/>
            <person name="Gharbi K."/>
            <person name="Hall N."/>
            <person name="Watson M."/>
            <person name="Adriaenssens E.M."/>
            <person name="Foster-Nyarko E."/>
            <person name="Jarju S."/>
            <person name="Secka A."/>
            <person name="Antonio M."/>
            <person name="Oren A."/>
            <person name="Chaudhuri R.R."/>
            <person name="La Ragione R."/>
            <person name="Hildebrand F."/>
            <person name="Pallen M.J."/>
        </authorList>
    </citation>
    <scope>NUCLEOTIDE SEQUENCE</scope>
    <source>
        <strain evidence="2">F6-4510</strain>
    </source>
</reference>
<feature type="domain" description="SGNH hydrolase-type esterase" evidence="1">
    <location>
        <begin position="9"/>
        <end position="194"/>
    </location>
</feature>
<dbReference type="PANTHER" id="PTHR14209">
    <property type="entry name" value="ISOAMYL ACETATE-HYDROLYZING ESTERASE 1"/>
    <property type="match status" value="1"/>
</dbReference>
<dbReference type="Gene3D" id="3.40.50.1110">
    <property type="entry name" value="SGNH hydrolase"/>
    <property type="match status" value="1"/>
</dbReference>
<organism evidence="2 3">
    <name type="scientific">Candidatus Fimicola merdigallinarum</name>
    <dbReference type="NCBI Taxonomy" id="2840819"/>
    <lineage>
        <taxon>Bacteria</taxon>
        <taxon>Bacillati</taxon>
        <taxon>Bacillota</taxon>
        <taxon>Clostridia</taxon>
        <taxon>Lachnospirales</taxon>
        <taxon>Lachnospiraceae</taxon>
        <taxon>Lachnospiraceae incertae sedis</taxon>
        <taxon>Candidatus Fimicola</taxon>
    </lineage>
</organism>
<dbReference type="SUPFAM" id="SSF52266">
    <property type="entry name" value="SGNH hydrolase"/>
    <property type="match status" value="1"/>
</dbReference>
<evidence type="ECO:0000313" key="2">
    <source>
        <dbReference type="EMBL" id="MBO8434780.1"/>
    </source>
</evidence>
<dbReference type="InterPro" id="IPR036514">
    <property type="entry name" value="SGNH_hydro_sf"/>
</dbReference>
<dbReference type="EMBL" id="JADIMX010000106">
    <property type="protein sequence ID" value="MBO8434780.1"/>
    <property type="molecule type" value="Genomic_DNA"/>
</dbReference>